<organism evidence="1 2">
    <name type="scientific">Prauserella muralis</name>
    <dbReference type="NCBI Taxonomy" id="588067"/>
    <lineage>
        <taxon>Bacteria</taxon>
        <taxon>Bacillati</taxon>
        <taxon>Actinomycetota</taxon>
        <taxon>Actinomycetes</taxon>
        <taxon>Pseudonocardiales</taxon>
        <taxon>Pseudonocardiaceae</taxon>
        <taxon>Prauserella</taxon>
    </lineage>
</organism>
<dbReference type="GO" id="GO:0005737">
    <property type="term" value="C:cytoplasm"/>
    <property type="evidence" value="ECO:0007669"/>
    <property type="project" value="TreeGrafter"/>
</dbReference>
<evidence type="ECO:0000313" key="2">
    <source>
        <dbReference type="Proteomes" id="UP000249915"/>
    </source>
</evidence>
<dbReference type="AlphaFoldDB" id="A0A2V4B9J6"/>
<dbReference type="EMBL" id="MASW01000001">
    <property type="protein sequence ID" value="PXY31957.1"/>
    <property type="molecule type" value="Genomic_DNA"/>
</dbReference>
<reference evidence="1 2" key="1">
    <citation type="submission" date="2016-07" db="EMBL/GenBank/DDBJ databases">
        <title>Draft genome sequence of Prauserella muralis DSM 45305, isolated from a mould-covered wall in an indoor environment.</title>
        <authorList>
            <person name="Ruckert C."/>
            <person name="Albersmeier A."/>
            <person name="Jiang C.-L."/>
            <person name="Jiang Y."/>
            <person name="Kalinowski J."/>
            <person name="Schneider O."/>
            <person name="Winkler A."/>
            <person name="Zotchev S.B."/>
        </authorList>
    </citation>
    <scope>NUCLEOTIDE SEQUENCE [LARGE SCALE GENOMIC DNA]</scope>
    <source>
        <strain evidence="1 2">DSM 45305</strain>
    </source>
</reference>
<dbReference type="Pfam" id="PF01812">
    <property type="entry name" value="5-FTHF_cyc-lig"/>
    <property type="match status" value="1"/>
</dbReference>
<dbReference type="PANTHER" id="PTHR13017">
    <property type="entry name" value="5-FORMYLTETRAHYDROFOLATE CYCLO-LIGASE-RELATED"/>
    <property type="match status" value="1"/>
</dbReference>
<protein>
    <submittedName>
        <fullName evidence="1">5-formyltetrahydrofolate cyclo-ligase</fullName>
    </submittedName>
</protein>
<dbReference type="Gene3D" id="3.40.50.10420">
    <property type="entry name" value="NagB/RpiA/CoA transferase-like"/>
    <property type="match status" value="1"/>
</dbReference>
<dbReference type="SUPFAM" id="SSF100950">
    <property type="entry name" value="NagB/RpiA/CoA transferase-like"/>
    <property type="match status" value="1"/>
</dbReference>
<proteinExistence type="predicted"/>
<sequence length="241" mass="25893">MARTGGVEAAKQAVRERVWAVLERERLARFPGARGRIPNFAGAEQAAAGLARLPEWEAARVVKANPDSPQLPVRSRVLAAGKLLYMAVPKLQEQRPFVVLDPARLDVPPRKAAAKDSALTLGDPTAVPDMSPVDLVVCGTVAVNRDGVRVGKGGGFSDIELGLLVEAGLVTGRTSIVTTVHDRQVLDEELPETGHDFRVDLVVTPHEVIRTGATKRSRGILWDHLPDDKIASIPALAARRP</sequence>
<dbReference type="GO" id="GO:0016874">
    <property type="term" value="F:ligase activity"/>
    <property type="evidence" value="ECO:0007669"/>
    <property type="project" value="UniProtKB-KW"/>
</dbReference>
<dbReference type="PANTHER" id="PTHR13017:SF0">
    <property type="entry name" value="METHENYLTETRAHYDROFOLATE SYNTHASE DOMAIN-CONTAINING PROTEIN"/>
    <property type="match status" value="1"/>
</dbReference>
<dbReference type="OrthoDB" id="3242798at2"/>
<dbReference type="Proteomes" id="UP000249915">
    <property type="component" value="Unassembled WGS sequence"/>
</dbReference>
<keyword evidence="2" id="KW-1185">Reference proteome</keyword>
<dbReference type="InterPro" id="IPR002698">
    <property type="entry name" value="FTHF_cligase"/>
</dbReference>
<accession>A0A2V4B9J6</accession>
<dbReference type="RefSeq" id="WP_112279991.1">
    <property type="nucleotide sequence ID" value="NZ_MASW01000001.1"/>
</dbReference>
<gene>
    <name evidence="1" type="ORF">BAY60_06425</name>
</gene>
<keyword evidence="1" id="KW-0436">Ligase</keyword>
<evidence type="ECO:0000313" key="1">
    <source>
        <dbReference type="EMBL" id="PXY31957.1"/>
    </source>
</evidence>
<name>A0A2V4B9J6_9PSEU</name>
<dbReference type="InterPro" id="IPR037171">
    <property type="entry name" value="NagB/RpiA_transferase-like"/>
</dbReference>
<comment type="caution">
    <text evidence="1">The sequence shown here is derived from an EMBL/GenBank/DDBJ whole genome shotgun (WGS) entry which is preliminary data.</text>
</comment>
<dbReference type="InterPro" id="IPR024185">
    <property type="entry name" value="FTHF_cligase-like_sf"/>
</dbReference>